<dbReference type="Pfam" id="PF12796">
    <property type="entry name" value="Ank_2"/>
    <property type="match status" value="1"/>
</dbReference>
<comment type="caution">
    <text evidence="1">The sequence shown here is derived from an EMBL/GenBank/DDBJ whole genome shotgun (WGS) entry which is preliminary data.</text>
</comment>
<sequence length="107" mass="12127">MDSKNRTLILYKQSFTYSEKQNLSMQVRYSSVPLQQQTAKTLLIVAARANNAHAVRCLSLDQNVLNETDNEGWSALLNAAYKRHFDIVKILLEAGDLPDMMGWSPLI</sequence>
<dbReference type="Gene3D" id="1.25.40.20">
    <property type="entry name" value="Ankyrin repeat-containing domain"/>
    <property type="match status" value="1"/>
</dbReference>
<dbReference type="PANTHER" id="PTHR24116:SF0">
    <property type="entry name" value="KINASE D-INTERACTING SUBSTRATE OF 220 KDA"/>
    <property type="match status" value="1"/>
</dbReference>
<reference evidence="1" key="1">
    <citation type="submission" date="2023-07" db="EMBL/GenBank/DDBJ databases">
        <authorList>
            <consortium name="CYATHOMIX"/>
        </authorList>
    </citation>
    <scope>NUCLEOTIDE SEQUENCE</scope>
    <source>
        <strain evidence="1">N/A</strain>
    </source>
</reference>
<proteinExistence type="predicted"/>
<dbReference type="Proteomes" id="UP001176961">
    <property type="component" value="Unassembled WGS sequence"/>
</dbReference>
<gene>
    <name evidence="1" type="ORF">CYNAS_LOCUS15357</name>
</gene>
<accession>A0AA36H478</accession>
<dbReference type="GO" id="GO:0019887">
    <property type="term" value="F:protein kinase regulator activity"/>
    <property type="evidence" value="ECO:0007669"/>
    <property type="project" value="TreeGrafter"/>
</dbReference>
<keyword evidence="2" id="KW-1185">Reference proteome</keyword>
<dbReference type="InterPro" id="IPR052771">
    <property type="entry name" value="Neurotrophin_sig_adaptor"/>
</dbReference>
<evidence type="ECO:0000313" key="1">
    <source>
        <dbReference type="EMBL" id="CAJ0603374.1"/>
    </source>
</evidence>
<dbReference type="PANTHER" id="PTHR24116">
    <property type="entry name" value="KINASE D-INTERACTING SUBSTRATE OF 220 KDA"/>
    <property type="match status" value="1"/>
</dbReference>
<protein>
    <submittedName>
        <fullName evidence="1">Uncharacterized protein</fullName>
    </submittedName>
</protein>
<dbReference type="InterPro" id="IPR036770">
    <property type="entry name" value="Ankyrin_rpt-contain_sf"/>
</dbReference>
<evidence type="ECO:0000313" key="2">
    <source>
        <dbReference type="Proteomes" id="UP001176961"/>
    </source>
</evidence>
<dbReference type="GO" id="GO:0030165">
    <property type="term" value="F:PDZ domain binding"/>
    <property type="evidence" value="ECO:0007669"/>
    <property type="project" value="TreeGrafter"/>
</dbReference>
<dbReference type="InterPro" id="IPR002110">
    <property type="entry name" value="Ankyrin_rpt"/>
</dbReference>
<dbReference type="SUPFAM" id="SSF48403">
    <property type="entry name" value="Ankyrin repeat"/>
    <property type="match status" value="1"/>
</dbReference>
<name>A0AA36H478_CYLNA</name>
<organism evidence="1 2">
    <name type="scientific">Cylicocyclus nassatus</name>
    <name type="common">Nematode worm</name>
    <dbReference type="NCBI Taxonomy" id="53992"/>
    <lineage>
        <taxon>Eukaryota</taxon>
        <taxon>Metazoa</taxon>
        <taxon>Ecdysozoa</taxon>
        <taxon>Nematoda</taxon>
        <taxon>Chromadorea</taxon>
        <taxon>Rhabditida</taxon>
        <taxon>Rhabditina</taxon>
        <taxon>Rhabditomorpha</taxon>
        <taxon>Strongyloidea</taxon>
        <taxon>Strongylidae</taxon>
        <taxon>Cylicocyclus</taxon>
    </lineage>
</organism>
<dbReference type="AlphaFoldDB" id="A0AA36H478"/>
<dbReference type="EMBL" id="CATQJL010000305">
    <property type="protein sequence ID" value="CAJ0603374.1"/>
    <property type="molecule type" value="Genomic_DNA"/>
</dbReference>